<evidence type="ECO:0000313" key="12">
    <source>
        <dbReference type="Proteomes" id="UP000632454"/>
    </source>
</evidence>
<organism evidence="11 12">
    <name type="scientific">Williamsia phyllosphaerae</name>
    <dbReference type="NCBI Taxonomy" id="885042"/>
    <lineage>
        <taxon>Bacteria</taxon>
        <taxon>Bacillati</taxon>
        <taxon>Actinomycetota</taxon>
        <taxon>Actinomycetes</taxon>
        <taxon>Mycobacteriales</taxon>
        <taxon>Nocardiaceae</taxon>
        <taxon>Williamsia</taxon>
    </lineage>
</organism>
<dbReference type="Gene3D" id="3.40.50.300">
    <property type="entry name" value="P-loop containing nucleotide triphosphate hydrolases"/>
    <property type="match status" value="1"/>
</dbReference>
<accession>A0ABQ1UD59</accession>
<dbReference type="InterPro" id="IPR003439">
    <property type="entry name" value="ABC_transporter-like_ATP-bd"/>
</dbReference>
<evidence type="ECO:0000256" key="5">
    <source>
        <dbReference type="ARBA" id="ARBA00022741"/>
    </source>
</evidence>
<evidence type="ECO:0000256" key="9">
    <source>
        <dbReference type="ARBA" id="ARBA00023136"/>
    </source>
</evidence>
<evidence type="ECO:0000259" key="10">
    <source>
        <dbReference type="PROSITE" id="PS50893"/>
    </source>
</evidence>
<keyword evidence="4" id="KW-0410">Iron transport</keyword>
<dbReference type="PANTHER" id="PTHR42771:SF2">
    <property type="entry name" value="IRON(3+)-HYDROXAMATE IMPORT ATP-BINDING PROTEIN FHUC"/>
    <property type="match status" value="1"/>
</dbReference>
<dbReference type="EMBL" id="BMCS01000001">
    <property type="protein sequence ID" value="GGF13787.1"/>
    <property type="molecule type" value="Genomic_DNA"/>
</dbReference>
<gene>
    <name evidence="11" type="ORF">GCM10007298_07180</name>
</gene>
<dbReference type="InterPro" id="IPR003593">
    <property type="entry name" value="AAA+_ATPase"/>
</dbReference>
<dbReference type="PROSITE" id="PS50893">
    <property type="entry name" value="ABC_TRANSPORTER_2"/>
    <property type="match status" value="1"/>
</dbReference>
<dbReference type="SUPFAM" id="SSF52540">
    <property type="entry name" value="P-loop containing nucleoside triphosphate hydrolases"/>
    <property type="match status" value="1"/>
</dbReference>
<evidence type="ECO:0000256" key="6">
    <source>
        <dbReference type="ARBA" id="ARBA00022840"/>
    </source>
</evidence>
<dbReference type="PROSITE" id="PS00211">
    <property type="entry name" value="ABC_TRANSPORTER_1"/>
    <property type="match status" value="1"/>
</dbReference>
<evidence type="ECO:0000256" key="1">
    <source>
        <dbReference type="ARBA" id="ARBA00004202"/>
    </source>
</evidence>
<dbReference type="RefSeq" id="WP_188486961.1">
    <property type="nucleotide sequence ID" value="NZ_BMCS01000001.1"/>
</dbReference>
<evidence type="ECO:0000256" key="2">
    <source>
        <dbReference type="ARBA" id="ARBA00022448"/>
    </source>
</evidence>
<evidence type="ECO:0000256" key="8">
    <source>
        <dbReference type="ARBA" id="ARBA00023065"/>
    </source>
</evidence>
<sequence length="285" mass="30606">MTQEKSMTQNSLGARDLTLGYGGTAIVDSLSVDIPAGAITAIVGPNACGKSTLLRGLARLLKPTAGHVILDGADITSLKTKEVARRLGLLPQSSIAPEGITVADLVARGRFPHQKVMRQYSRDDQRAVAQAMEATGVTSIAGRPVDELSGGQRQRVWVAMVLAQQTPLILLDEPTTFLDIAHQIELLDLFAELNAEQDRTIVAVLHDLNHACRFADHIIAMKAGSIVAQGNPADVITAELVEDVYGLRCQIIDDPETDTPLVIPRASRTARARRDLSSVPDVREA</sequence>
<dbReference type="CDD" id="cd03214">
    <property type="entry name" value="ABC_Iron-Siderophores_B12_Hemin"/>
    <property type="match status" value="1"/>
</dbReference>
<dbReference type="Proteomes" id="UP000632454">
    <property type="component" value="Unassembled WGS sequence"/>
</dbReference>
<keyword evidence="5" id="KW-0547">Nucleotide-binding</keyword>
<keyword evidence="9" id="KW-0472">Membrane</keyword>
<dbReference type="InterPro" id="IPR051535">
    <property type="entry name" value="Siderophore_ABC-ATPase"/>
</dbReference>
<dbReference type="SMART" id="SM00382">
    <property type="entry name" value="AAA"/>
    <property type="match status" value="1"/>
</dbReference>
<dbReference type="InterPro" id="IPR017871">
    <property type="entry name" value="ABC_transporter-like_CS"/>
</dbReference>
<reference evidence="12" key="1">
    <citation type="journal article" date="2019" name="Int. J. Syst. Evol. Microbiol.">
        <title>The Global Catalogue of Microorganisms (GCM) 10K type strain sequencing project: providing services to taxonomists for standard genome sequencing and annotation.</title>
        <authorList>
            <consortium name="The Broad Institute Genomics Platform"/>
            <consortium name="The Broad Institute Genome Sequencing Center for Infectious Disease"/>
            <person name="Wu L."/>
            <person name="Ma J."/>
        </authorList>
    </citation>
    <scope>NUCLEOTIDE SEQUENCE [LARGE SCALE GENOMIC DNA]</scope>
    <source>
        <strain evidence="12">CCM 7855</strain>
    </source>
</reference>
<comment type="caution">
    <text evidence="11">The sequence shown here is derived from an EMBL/GenBank/DDBJ whole genome shotgun (WGS) entry which is preliminary data.</text>
</comment>
<keyword evidence="7" id="KW-0408">Iron</keyword>
<evidence type="ECO:0000256" key="3">
    <source>
        <dbReference type="ARBA" id="ARBA00022475"/>
    </source>
</evidence>
<dbReference type="PANTHER" id="PTHR42771">
    <property type="entry name" value="IRON(3+)-HYDROXAMATE IMPORT ATP-BINDING PROTEIN FHUC"/>
    <property type="match status" value="1"/>
</dbReference>
<keyword evidence="8" id="KW-0406">Ion transport</keyword>
<comment type="subcellular location">
    <subcellularLocation>
        <location evidence="1">Cell membrane</location>
        <topology evidence="1">Peripheral membrane protein</topology>
    </subcellularLocation>
</comment>
<keyword evidence="6" id="KW-0067">ATP-binding</keyword>
<keyword evidence="3" id="KW-1003">Cell membrane</keyword>
<evidence type="ECO:0000256" key="7">
    <source>
        <dbReference type="ARBA" id="ARBA00023004"/>
    </source>
</evidence>
<evidence type="ECO:0000313" key="11">
    <source>
        <dbReference type="EMBL" id="GGF13787.1"/>
    </source>
</evidence>
<dbReference type="InterPro" id="IPR027417">
    <property type="entry name" value="P-loop_NTPase"/>
</dbReference>
<dbReference type="Pfam" id="PF00005">
    <property type="entry name" value="ABC_tran"/>
    <property type="match status" value="1"/>
</dbReference>
<evidence type="ECO:0000256" key="4">
    <source>
        <dbReference type="ARBA" id="ARBA00022496"/>
    </source>
</evidence>
<name>A0ABQ1UD59_9NOCA</name>
<protein>
    <submittedName>
        <fullName evidence="11">ABC transporter</fullName>
    </submittedName>
</protein>
<proteinExistence type="predicted"/>
<feature type="domain" description="ABC transporter" evidence="10">
    <location>
        <begin position="12"/>
        <end position="248"/>
    </location>
</feature>
<keyword evidence="12" id="KW-1185">Reference proteome</keyword>
<keyword evidence="2" id="KW-0813">Transport</keyword>